<evidence type="ECO:0000256" key="12">
    <source>
        <dbReference type="ARBA" id="ARBA00023237"/>
    </source>
</evidence>
<dbReference type="RefSeq" id="WP_012166767.1">
    <property type="nucleotide sequence ID" value="NC_009926.1"/>
</dbReference>
<evidence type="ECO:0000256" key="1">
    <source>
        <dbReference type="ARBA" id="ARBA00004571"/>
    </source>
</evidence>
<dbReference type="PROSITE" id="PS52016">
    <property type="entry name" value="TONB_DEPENDENT_REC_3"/>
    <property type="match status" value="1"/>
</dbReference>
<geneLocation type="plasmid" evidence="18 19">
    <name>pREB1</name>
</geneLocation>
<keyword evidence="7" id="KW-0732">Signal</keyword>
<keyword evidence="18" id="KW-0675">Receptor</keyword>
<gene>
    <name evidence="18" type="ordered locus">AM1_A0274</name>
</gene>
<feature type="domain" description="AMIN" evidence="17">
    <location>
        <begin position="68"/>
        <end position="156"/>
    </location>
</feature>
<dbReference type="GO" id="GO:0038023">
    <property type="term" value="F:signaling receptor activity"/>
    <property type="evidence" value="ECO:0007669"/>
    <property type="project" value="InterPro"/>
</dbReference>
<comment type="subcellular location">
    <subcellularLocation>
        <location evidence="1 13">Cell outer membrane</location>
        <topology evidence="1 13">Multi-pass membrane protein</topology>
    </subcellularLocation>
</comment>
<dbReference type="Gene3D" id="2.40.170.20">
    <property type="entry name" value="TonB-dependent receptor, beta-barrel domain"/>
    <property type="match status" value="1"/>
</dbReference>
<dbReference type="InterPro" id="IPR036942">
    <property type="entry name" value="Beta-barrel_TonB_sf"/>
</dbReference>
<dbReference type="Proteomes" id="UP000000268">
    <property type="component" value="Plasmid pREB1"/>
</dbReference>
<dbReference type="InterPro" id="IPR021731">
    <property type="entry name" value="AMIN_dom"/>
</dbReference>
<evidence type="ECO:0000313" key="18">
    <source>
        <dbReference type="EMBL" id="ABW31392.1"/>
    </source>
</evidence>
<evidence type="ECO:0000256" key="6">
    <source>
        <dbReference type="ARBA" id="ARBA00022692"/>
    </source>
</evidence>
<keyword evidence="9" id="KW-0406">Ion transport</keyword>
<evidence type="ECO:0000313" key="19">
    <source>
        <dbReference type="Proteomes" id="UP000000268"/>
    </source>
</evidence>
<dbReference type="NCBIfam" id="TIGR01783">
    <property type="entry name" value="TonB-siderophor"/>
    <property type="match status" value="1"/>
</dbReference>
<keyword evidence="6 13" id="KW-0812">Transmembrane</keyword>
<organism evidence="18 19">
    <name type="scientific">Acaryochloris marina (strain MBIC 11017)</name>
    <dbReference type="NCBI Taxonomy" id="329726"/>
    <lineage>
        <taxon>Bacteria</taxon>
        <taxon>Bacillati</taxon>
        <taxon>Cyanobacteriota</taxon>
        <taxon>Cyanophyceae</taxon>
        <taxon>Acaryochloridales</taxon>
        <taxon>Acaryochloridaceae</taxon>
        <taxon>Acaryochloris</taxon>
    </lineage>
</organism>
<dbReference type="PANTHER" id="PTHR32552:SF68">
    <property type="entry name" value="FERRICHROME OUTER MEMBRANE TRANSPORTER_PHAGE RECEPTOR"/>
    <property type="match status" value="1"/>
</dbReference>
<keyword evidence="8" id="KW-0408">Iron</keyword>
<dbReference type="HOGENOM" id="CLU_008287_9_4_3"/>
<evidence type="ECO:0000259" key="16">
    <source>
        <dbReference type="Pfam" id="PF07715"/>
    </source>
</evidence>
<dbReference type="Gene3D" id="2.170.130.10">
    <property type="entry name" value="TonB-dependent receptor, plug domain"/>
    <property type="match status" value="1"/>
</dbReference>
<keyword evidence="5" id="KW-0410">Iron transport</keyword>
<evidence type="ECO:0000256" key="2">
    <source>
        <dbReference type="ARBA" id="ARBA00009810"/>
    </source>
</evidence>
<feature type="domain" description="TonB-dependent receptor-like beta-barrel" evidence="15">
    <location>
        <begin position="379"/>
        <end position="821"/>
    </location>
</feature>
<evidence type="ECO:0000256" key="9">
    <source>
        <dbReference type="ARBA" id="ARBA00023065"/>
    </source>
</evidence>
<keyword evidence="18" id="KW-0614">Plasmid</keyword>
<dbReference type="CDD" id="cd01347">
    <property type="entry name" value="ligand_gated_channel"/>
    <property type="match status" value="1"/>
</dbReference>
<evidence type="ECO:0000259" key="15">
    <source>
        <dbReference type="Pfam" id="PF00593"/>
    </source>
</evidence>
<dbReference type="GO" id="GO:0015891">
    <property type="term" value="P:siderophore transport"/>
    <property type="evidence" value="ECO:0007669"/>
    <property type="project" value="InterPro"/>
</dbReference>
<evidence type="ECO:0000256" key="5">
    <source>
        <dbReference type="ARBA" id="ARBA00022496"/>
    </source>
</evidence>
<dbReference type="FunFam" id="2.170.130.10:FF:000001">
    <property type="entry name" value="Catecholate siderophore TonB-dependent receptor"/>
    <property type="match status" value="1"/>
</dbReference>
<dbReference type="InterPro" id="IPR010105">
    <property type="entry name" value="TonB_sidphr_rcpt"/>
</dbReference>
<comment type="similarity">
    <text evidence="2 13 14">Belongs to the TonB-dependent receptor family.</text>
</comment>
<sequence length="854" mass="93715">MSKAYSAIEVSGHEITLILLCSVSIVQPQHVLAAPEQHPTLDQPQAHPATTVTDWLTQIEGDLVKVTNVQIETTETGLSVQLNTSAGQLATPQIQSIGNRLIAVIDNAILEDPQGFQSIDPASDITELTVIQATPTQIRVLVTGVELAPIAQVTVGTEGLALVVTPITDDAETEITVTAERSQTGYFIPKATTGTRTDTAIRNVPQSIQVLPKEVLKDQQVTRLDEALRNVSGITGDTTEGAGFQFSLRGFSAAKVLRNGFSLSGSDALSNTGLLTLPETANLEQIEVLKGPSSILYGEINPGGVINLVTKTPTSQPLYEAEVQVGSRTFFRPRIDFSDTLTQDGQLRYRLNALIQRDEGFRDYDQNIQREFVAPVLSWDIGEETNLTLDFEYLHDQRPNDSGLLAFGRGVVDVPRERIVGEPDDVIDRDFITTGYTFKHQFNENWSVRSAFRYSKQDYLSNFFLPLNFNEATGLVARINGSTDWFQDYLGLQTEVTGKFKTGPIQHTLLFGVDLSQDRSGIDARVNFAPSLLDIFNPVYGTPTRLSFNDFATVARAQDVTTRRLGILLQDQIKVLDNLQFVVGGRYDTVDQQVTNSPSLFDPAGRQGEQTVDAFTPRVGVVYQLIPELSLYSSFAQSFTPSASTTAAGDFLIPETGEGFEVGFKAEVVPDKLFATLAYFNITKQNVATPDPNALGVFNAFVATGEQQSQGIELDLSGEILPGWNVIASYAYTDAEITQDNVIPIGNQLTGIPKHSANLWTTYTLQQGDLQGLGFGIGFTYASDRQGDLSNTFVLNDYFITNAAIFYQRQRLRLAVNFKNIFNVNYIQGTPISRIRGIEPGEPFTVIGSITYQF</sequence>
<dbReference type="InterPro" id="IPR012910">
    <property type="entry name" value="Plug_dom"/>
</dbReference>
<keyword evidence="3 13" id="KW-0813">Transport</keyword>
<dbReference type="InterPro" id="IPR000531">
    <property type="entry name" value="Beta-barrel_TonB"/>
</dbReference>
<dbReference type="PANTHER" id="PTHR32552">
    <property type="entry name" value="FERRICHROME IRON RECEPTOR-RELATED"/>
    <property type="match status" value="1"/>
</dbReference>
<dbReference type="GO" id="GO:0015344">
    <property type="term" value="F:siderophore uptake transmembrane transporter activity"/>
    <property type="evidence" value="ECO:0007669"/>
    <property type="project" value="TreeGrafter"/>
</dbReference>
<name>A8ZKS4_ACAM1</name>
<evidence type="ECO:0000256" key="11">
    <source>
        <dbReference type="ARBA" id="ARBA00023136"/>
    </source>
</evidence>
<accession>A8ZKS4</accession>
<keyword evidence="11 13" id="KW-0472">Membrane</keyword>
<keyword evidence="4 13" id="KW-1134">Transmembrane beta strand</keyword>
<dbReference type="Pfam" id="PF00593">
    <property type="entry name" value="TonB_dep_Rec_b-barrel"/>
    <property type="match status" value="1"/>
</dbReference>
<feature type="domain" description="TonB-dependent receptor plug" evidence="16">
    <location>
        <begin position="201"/>
        <end position="305"/>
    </location>
</feature>
<dbReference type="GO" id="GO:0009279">
    <property type="term" value="C:cell outer membrane"/>
    <property type="evidence" value="ECO:0007669"/>
    <property type="project" value="UniProtKB-SubCell"/>
</dbReference>
<reference evidence="18 19" key="1">
    <citation type="journal article" date="2008" name="Proc. Natl. Acad. Sci. U.S.A.">
        <title>Niche adaptation and genome expansion in the chlorophyll d-producing cyanobacterium Acaryochloris marina.</title>
        <authorList>
            <person name="Swingley W.D."/>
            <person name="Chen M."/>
            <person name="Cheung P.C."/>
            <person name="Conrad A.L."/>
            <person name="Dejesa L.C."/>
            <person name="Hao J."/>
            <person name="Honchak B.M."/>
            <person name="Karbach L.E."/>
            <person name="Kurdoglu A."/>
            <person name="Lahiri S."/>
            <person name="Mastrian S.D."/>
            <person name="Miyashita H."/>
            <person name="Page L."/>
            <person name="Ramakrishna P."/>
            <person name="Satoh S."/>
            <person name="Sattley W.M."/>
            <person name="Shimada Y."/>
            <person name="Taylor H.L."/>
            <person name="Tomo T."/>
            <person name="Tsuchiya T."/>
            <person name="Wang Z.T."/>
            <person name="Raymond J."/>
            <person name="Mimuro M."/>
            <person name="Blankenship R.E."/>
            <person name="Touchman J.W."/>
        </authorList>
    </citation>
    <scope>NUCLEOTIDE SEQUENCE [LARGE SCALE GENOMIC DNA]</scope>
    <source>
        <strain evidence="19">MBIC 11017</strain>
        <plasmid evidence="19">Plasmid pREB1</plasmid>
    </source>
</reference>
<dbReference type="InterPro" id="IPR037066">
    <property type="entry name" value="Plug_dom_sf"/>
</dbReference>
<dbReference type="Pfam" id="PF07715">
    <property type="entry name" value="Plug"/>
    <property type="match status" value="1"/>
</dbReference>
<proteinExistence type="inferred from homology"/>
<evidence type="ECO:0000259" key="17">
    <source>
        <dbReference type="Pfam" id="PF11741"/>
    </source>
</evidence>
<evidence type="ECO:0000256" key="3">
    <source>
        <dbReference type="ARBA" id="ARBA00022448"/>
    </source>
</evidence>
<evidence type="ECO:0000256" key="7">
    <source>
        <dbReference type="ARBA" id="ARBA00022729"/>
    </source>
</evidence>
<dbReference type="SUPFAM" id="SSF56935">
    <property type="entry name" value="Porins"/>
    <property type="match status" value="1"/>
</dbReference>
<protein>
    <submittedName>
        <fullName evidence="18">Ferrichrome-iron receptor</fullName>
    </submittedName>
</protein>
<keyword evidence="19" id="KW-1185">Reference proteome</keyword>
<keyword evidence="10 14" id="KW-0798">TonB box</keyword>
<evidence type="ECO:0000256" key="10">
    <source>
        <dbReference type="ARBA" id="ARBA00023077"/>
    </source>
</evidence>
<dbReference type="KEGG" id="amr:AM1_A0274"/>
<evidence type="ECO:0000256" key="13">
    <source>
        <dbReference type="PROSITE-ProRule" id="PRU01360"/>
    </source>
</evidence>
<dbReference type="FunFam" id="2.40.170.20:FF:000005">
    <property type="entry name" value="TonB-dependent siderophore receptor"/>
    <property type="match status" value="1"/>
</dbReference>
<dbReference type="AlphaFoldDB" id="A8ZKS4"/>
<evidence type="ECO:0000256" key="4">
    <source>
        <dbReference type="ARBA" id="ARBA00022452"/>
    </source>
</evidence>
<dbReference type="InterPro" id="IPR039426">
    <property type="entry name" value="TonB-dep_rcpt-like"/>
</dbReference>
<evidence type="ECO:0000256" key="8">
    <source>
        <dbReference type="ARBA" id="ARBA00023004"/>
    </source>
</evidence>
<dbReference type="Pfam" id="PF11741">
    <property type="entry name" value="AMIN"/>
    <property type="match status" value="1"/>
</dbReference>
<evidence type="ECO:0000256" key="14">
    <source>
        <dbReference type="RuleBase" id="RU003357"/>
    </source>
</evidence>
<keyword evidence="12 13" id="KW-0998">Cell outer membrane</keyword>
<dbReference type="EMBL" id="CP000838">
    <property type="protein sequence ID" value="ABW31392.1"/>
    <property type="molecule type" value="Genomic_DNA"/>
</dbReference>